<dbReference type="PROSITE" id="PS50850">
    <property type="entry name" value="MFS"/>
    <property type="match status" value="1"/>
</dbReference>
<sequence>MRLLISFAALLFSITLLQLSSGAIGPLDVLSGIQEGFTTTQIGLLGSSHFLGFFIGCWWSPRLIGTIGHSRAFAVFAAMGAIGALAHPIIIGPNAWAFLRILSGLCVAGCYTVIEAWFQAKLTNEIRGRVMGAYRVVDISASALAQTMIAFLEPASYVSYNILAILACACILPLTLTTSQQPAVPSAPRLHPIRTAITSPLGVAGVVVAGVSSAAFRMVGPIYGSEIGLTRSQIGTFLATVLIGGAIAQFPVGYLADKFDRRWVLIWLSLASIAVCILLTMFGNTHPMGVYAMAALFGLTTFPIFSVSAAHANDFTTAEKRVELNASLMFCYGIGAIFSPLIASSLIQSHGPTALFAFISVAHFGLVIFGGWRMLARPSATKRTSYRYMPRTSFQIGKLLKRQKRD</sequence>
<evidence type="ECO:0000256" key="4">
    <source>
        <dbReference type="SAM" id="Phobius"/>
    </source>
</evidence>
<keyword evidence="3 4" id="KW-0472">Membrane</keyword>
<accession>A0ABQ3D2H9</accession>
<feature type="transmembrane region" description="Helical" evidence="4">
    <location>
        <begin position="158"/>
        <end position="176"/>
    </location>
</feature>
<evidence type="ECO:0000256" key="3">
    <source>
        <dbReference type="ARBA" id="ARBA00023136"/>
    </source>
</evidence>
<dbReference type="Proteomes" id="UP000634455">
    <property type="component" value="Unassembled WGS sequence"/>
</dbReference>
<feature type="transmembrane region" description="Helical" evidence="4">
    <location>
        <begin position="197"/>
        <end position="216"/>
    </location>
</feature>
<evidence type="ECO:0000256" key="2">
    <source>
        <dbReference type="ARBA" id="ARBA00022989"/>
    </source>
</evidence>
<dbReference type="SUPFAM" id="SSF103473">
    <property type="entry name" value="MFS general substrate transporter"/>
    <property type="match status" value="1"/>
</dbReference>
<evidence type="ECO:0000259" key="5">
    <source>
        <dbReference type="PROSITE" id="PS50850"/>
    </source>
</evidence>
<evidence type="ECO:0000256" key="1">
    <source>
        <dbReference type="ARBA" id="ARBA00022692"/>
    </source>
</evidence>
<dbReference type="Pfam" id="PF07690">
    <property type="entry name" value="MFS_1"/>
    <property type="match status" value="1"/>
</dbReference>
<keyword evidence="2 4" id="KW-1133">Transmembrane helix</keyword>
<dbReference type="PANTHER" id="PTHR23521">
    <property type="entry name" value="TRANSPORTER MFS SUPERFAMILY"/>
    <property type="match status" value="1"/>
</dbReference>
<feature type="transmembrane region" description="Helical" evidence="4">
    <location>
        <begin position="263"/>
        <end position="282"/>
    </location>
</feature>
<comment type="caution">
    <text evidence="6">The sequence shown here is derived from an EMBL/GenBank/DDBJ whole genome shotgun (WGS) entry which is preliminary data.</text>
</comment>
<keyword evidence="1 4" id="KW-0812">Transmembrane</keyword>
<feature type="transmembrane region" description="Helical" evidence="4">
    <location>
        <begin position="353"/>
        <end position="375"/>
    </location>
</feature>
<organism evidence="6 7">
    <name type="scientific">Paramylibacter ulvae</name>
    <dbReference type="NCBI Taxonomy" id="1651968"/>
    <lineage>
        <taxon>Bacteria</taxon>
        <taxon>Pseudomonadati</taxon>
        <taxon>Pseudomonadota</taxon>
        <taxon>Alphaproteobacteria</taxon>
        <taxon>Rhodobacterales</taxon>
        <taxon>Paracoccaceae</taxon>
        <taxon>Paramylibacter</taxon>
    </lineage>
</organism>
<dbReference type="CDD" id="cd17477">
    <property type="entry name" value="MFS_YcaD_like"/>
    <property type="match status" value="1"/>
</dbReference>
<dbReference type="EMBL" id="BMZF01000005">
    <property type="protein sequence ID" value="GHA54187.1"/>
    <property type="molecule type" value="Genomic_DNA"/>
</dbReference>
<dbReference type="InterPro" id="IPR011701">
    <property type="entry name" value="MFS"/>
</dbReference>
<reference evidence="7" key="1">
    <citation type="journal article" date="2019" name="Int. J. Syst. Evol. Microbiol.">
        <title>The Global Catalogue of Microorganisms (GCM) 10K type strain sequencing project: providing services to taxonomists for standard genome sequencing and annotation.</title>
        <authorList>
            <consortium name="The Broad Institute Genomics Platform"/>
            <consortium name="The Broad Institute Genome Sequencing Center for Infectious Disease"/>
            <person name="Wu L."/>
            <person name="Ma J."/>
        </authorList>
    </citation>
    <scope>NUCLEOTIDE SEQUENCE [LARGE SCALE GENOMIC DNA]</scope>
    <source>
        <strain evidence="7">KCTC 32465</strain>
    </source>
</reference>
<dbReference type="PANTHER" id="PTHR23521:SF3">
    <property type="entry name" value="MFS TRANSPORTER"/>
    <property type="match status" value="1"/>
</dbReference>
<evidence type="ECO:0000313" key="7">
    <source>
        <dbReference type="Proteomes" id="UP000634455"/>
    </source>
</evidence>
<dbReference type="Gene3D" id="1.20.1250.20">
    <property type="entry name" value="MFS general substrate transporter like domains"/>
    <property type="match status" value="2"/>
</dbReference>
<feature type="transmembrane region" description="Helical" evidence="4">
    <location>
        <begin position="288"/>
        <end position="312"/>
    </location>
</feature>
<feature type="transmembrane region" description="Helical" evidence="4">
    <location>
        <begin position="236"/>
        <end position="256"/>
    </location>
</feature>
<dbReference type="InterPro" id="IPR036259">
    <property type="entry name" value="MFS_trans_sf"/>
</dbReference>
<proteinExistence type="predicted"/>
<feature type="transmembrane region" description="Helical" evidence="4">
    <location>
        <begin position="72"/>
        <end position="91"/>
    </location>
</feature>
<feature type="transmembrane region" description="Helical" evidence="4">
    <location>
        <begin position="324"/>
        <end position="347"/>
    </location>
</feature>
<evidence type="ECO:0000313" key="6">
    <source>
        <dbReference type="EMBL" id="GHA54187.1"/>
    </source>
</evidence>
<feature type="transmembrane region" description="Helical" evidence="4">
    <location>
        <begin position="132"/>
        <end position="152"/>
    </location>
</feature>
<dbReference type="InterPro" id="IPR047200">
    <property type="entry name" value="MFS_YcaD-like"/>
</dbReference>
<feature type="domain" description="Major facilitator superfamily (MFS) profile" evidence="5">
    <location>
        <begin position="198"/>
        <end position="406"/>
    </location>
</feature>
<dbReference type="RefSeq" id="WP_189640585.1">
    <property type="nucleotide sequence ID" value="NZ_BMZF01000005.1"/>
</dbReference>
<feature type="transmembrane region" description="Helical" evidence="4">
    <location>
        <begin position="38"/>
        <end position="60"/>
    </location>
</feature>
<keyword evidence="7" id="KW-1185">Reference proteome</keyword>
<name>A0ABQ3D2H9_9RHOB</name>
<protein>
    <submittedName>
        <fullName evidence="6">MFS transporter</fullName>
    </submittedName>
</protein>
<feature type="transmembrane region" description="Helical" evidence="4">
    <location>
        <begin position="97"/>
        <end position="120"/>
    </location>
</feature>
<gene>
    <name evidence="6" type="ORF">GCM10008927_19970</name>
</gene>
<dbReference type="InterPro" id="IPR020846">
    <property type="entry name" value="MFS_dom"/>
</dbReference>